<evidence type="ECO:0000313" key="6">
    <source>
        <dbReference type="EMBL" id="CAH1396386.1"/>
    </source>
</evidence>
<evidence type="ECO:0008006" key="8">
    <source>
        <dbReference type="Google" id="ProtNLM"/>
    </source>
</evidence>
<dbReference type="InterPro" id="IPR012340">
    <property type="entry name" value="NA-bd_OB-fold"/>
</dbReference>
<comment type="subcellular location">
    <subcellularLocation>
        <location evidence="1">Nucleus</location>
        <location evidence="1">Nucleolus</location>
    </subcellularLocation>
</comment>
<evidence type="ECO:0000259" key="4">
    <source>
        <dbReference type="Pfam" id="PF10447"/>
    </source>
</evidence>
<keyword evidence="3" id="KW-0271">Exosome</keyword>
<feature type="domain" description="Exosome complex component N-terminal" evidence="5">
    <location>
        <begin position="4"/>
        <end position="42"/>
    </location>
</feature>
<dbReference type="GO" id="GO:0006396">
    <property type="term" value="P:RNA processing"/>
    <property type="evidence" value="ECO:0007669"/>
    <property type="project" value="InterPro"/>
</dbReference>
<accession>A0A9P0MME2</accession>
<dbReference type="InterPro" id="IPR025721">
    <property type="entry name" value="Exosome_cplx_N_dom"/>
</dbReference>
<dbReference type="Pfam" id="PF14382">
    <property type="entry name" value="ECR1_N"/>
    <property type="match status" value="1"/>
</dbReference>
<dbReference type="Gene3D" id="2.40.50.140">
    <property type="entry name" value="Nucleic acid-binding proteins"/>
    <property type="match status" value="1"/>
</dbReference>
<dbReference type="FunFam" id="2.40.50.140:FF:000198">
    <property type="entry name" value="Exosome complex component CSL4"/>
    <property type="match status" value="1"/>
</dbReference>
<dbReference type="GO" id="GO:0003723">
    <property type="term" value="F:RNA binding"/>
    <property type="evidence" value="ECO:0007669"/>
    <property type="project" value="InterPro"/>
</dbReference>
<dbReference type="Pfam" id="PF10447">
    <property type="entry name" value="EXOSC1"/>
    <property type="match status" value="1"/>
</dbReference>
<organism evidence="6 7">
    <name type="scientific">Nezara viridula</name>
    <name type="common">Southern green stink bug</name>
    <name type="synonym">Cimex viridulus</name>
    <dbReference type="NCBI Taxonomy" id="85310"/>
    <lineage>
        <taxon>Eukaryota</taxon>
        <taxon>Metazoa</taxon>
        <taxon>Ecdysozoa</taxon>
        <taxon>Arthropoda</taxon>
        <taxon>Hexapoda</taxon>
        <taxon>Insecta</taxon>
        <taxon>Pterygota</taxon>
        <taxon>Neoptera</taxon>
        <taxon>Paraneoptera</taxon>
        <taxon>Hemiptera</taxon>
        <taxon>Heteroptera</taxon>
        <taxon>Panheteroptera</taxon>
        <taxon>Pentatomomorpha</taxon>
        <taxon>Pentatomoidea</taxon>
        <taxon>Pentatomidae</taxon>
        <taxon>Pentatominae</taxon>
        <taxon>Nezara</taxon>
    </lineage>
</organism>
<dbReference type="Proteomes" id="UP001152798">
    <property type="component" value="Chromosome 3"/>
</dbReference>
<evidence type="ECO:0000313" key="7">
    <source>
        <dbReference type="Proteomes" id="UP001152798"/>
    </source>
</evidence>
<dbReference type="AlphaFoldDB" id="A0A9P0MME2"/>
<keyword evidence="7" id="KW-1185">Reference proteome</keyword>
<evidence type="ECO:0000256" key="2">
    <source>
        <dbReference type="ARBA" id="ARBA00022490"/>
    </source>
</evidence>
<sequence length="195" mass="21855">MINFCVPGTRLCLAGDTHIPGTGTYERKGYIYSSLAGIVKITEKEKVFVVEVQTDKGQNIVPNPGDVVTAEVSVITQRYARCAIKCIRDTPLEKPLRALINREEVQATNKDQIEIHKSFRPGDIILARVLPIKELQSYQLTTAENELGVAIAYSDADAQMVPISWTEMQCPVTYNKEYRKVARVLPESDKVDKEK</sequence>
<keyword evidence="2" id="KW-0963">Cytoplasm</keyword>
<dbReference type="InterPro" id="IPR039771">
    <property type="entry name" value="Csl4"/>
</dbReference>
<dbReference type="PANTHER" id="PTHR12686:SF8">
    <property type="entry name" value="EXOSOME COMPLEX COMPONENT CSL4"/>
    <property type="match status" value="1"/>
</dbReference>
<gene>
    <name evidence="6" type="ORF">NEZAVI_LOCUS6466</name>
</gene>
<dbReference type="PANTHER" id="PTHR12686">
    <property type="entry name" value="3'-5' EXORIBONUCLEASE CSL4-RELATED"/>
    <property type="match status" value="1"/>
</dbReference>
<dbReference type="GO" id="GO:0005737">
    <property type="term" value="C:cytoplasm"/>
    <property type="evidence" value="ECO:0007669"/>
    <property type="project" value="TreeGrafter"/>
</dbReference>
<dbReference type="InterPro" id="IPR019495">
    <property type="entry name" value="EXOSC1_C"/>
</dbReference>
<dbReference type="OrthoDB" id="440760at2759"/>
<dbReference type="EMBL" id="OV725079">
    <property type="protein sequence ID" value="CAH1396386.1"/>
    <property type="molecule type" value="Genomic_DNA"/>
</dbReference>
<name>A0A9P0MME2_NEZVI</name>
<evidence type="ECO:0000256" key="3">
    <source>
        <dbReference type="ARBA" id="ARBA00022835"/>
    </source>
</evidence>
<evidence type="ECO:0000256" key="1">
    <source>
        <dbReference type="ARBA" id="ARBA00004604"/>
    </source>
</evidence>
<dbReference type="GO" id="GO:0005730">
    <property type="term" value="C:nucleolus"/>
    <property type="evidence" value="ECO:0007669"/>
    <property type="project" value="UniProtKB-SubCell"/>
</dbReference>
<feature type="domain" description="Exosome complex component CSL4 C-terminal" evidence="4">
    <location>
        <begin position="92"/>
        <end position="130"/>
    </location>
</feature>
<reference evidence="6" key="1">
    <citation type="submission" date="2022-01" db="EMBL/GenBank/DDBJ databases">
        <authorList>
            <person name="King R."/>
        </authorList>
    </citation>
    <scope>NUCLEOTIDE SEQUENCE</scope>
</reference>
<protein>
    <recommendedName>
        <fullName evidence="8">Exosome complex component CSL4</fullName>
    </recommendedName>
</protein>
<dbReference type="Gene3D" id="2.40.50.100">
    <property type="match status" value="1"/>
</dbReference>
<proteinExistence type="predicted"/>
<dbReference type="SUPFAM" id="SSF110324">
    <property type="entry name" value="Ribosomal L27 protein-like"/>
    <property type="match status" value="1"/>
</dbReference>
<dbReference type="SUPFAM" id="SSF50249">
    <property type="entry name" value="Nucleic acid-binding proteins"/>
    <property type="match status" value="1"/>
</dbReference>
<dbReference type="GO" id="GO:0000176">
    <property type="term" value="C:nuclear exosome (RNase complex)"/>
    <property type="evidence" value="ECO:0007669"/>
    <property type="project" value="TreeGrafter"/>
</dbReference>
<evidence type="ECO:0000259" key="5">
    <source>
        <dbReference type="Pfam" id="PF14382"/>
    </source>
</evidence>